<dbReference type="InterPro" id="IPR050256">
    <property type="entry name" value="Glycosyltransferase_2"/>
</dbReference>
<dbReference type="PANTHER" id="PTHR48090">
    <property type="entry name" value="UNDECAPRENYL-PHOSPHATE 4-DEOXY-4-FORMAMIDO-L-ARABINOSE TRANSFERASE-RELATED"/>
    <property type="match status" value="1"/>
</dbReference>
<dbReference type="CDD" id="cd04187">
    <property type="entry name" value="DPM1_like_bac"/>
    <property type="match status" value="1"/>
</dbReference>
<evidence type="ECO:0000256" key="4">
    <source>
        <dbReference type="ARBA" id="ARBA00022692"/>
    </source>
</evidence>
<evidence type="ECO:0000313" key="9">
    <source>
        <dbReference type="EMBL" id="GHB20184.1"/>
    </source>
</evidence>
<dbReference type="Gene3D" id="3.90.550.10">
    <property type="entry name" value="Spore Coat Polysaccharide Biosynthesis Protein SpsA, Chain A"/>
    <property type="match status" value="1"/>
</dbReference>
<evidence type="ECO:0000256" key="5">
    <source>
        <dbReference type="ARBA" id="ARBA00022989"/>
    </source>
</evidence>
<proteinExistence type="predicted"/>
<evidence type="ECO:0000256" key="6">
    <source>
        <dbReference type="ARBA" id="ARBA00023136"/>
    </source>
</evidence>
<dbReference type="InterPro" id="IPR029044">
    <property type="entry name" value="Nucleotide-diphossugar_trans"/>
</dbReference>
<keyword evidence="4 7" id="KW-0812">Transmembrane</keyword>
<organism evidence="9 10">
    <name type="scientific">Pseudovibrio japonicus</name>
    <dbReference type="NCBI Taxonomy" id="366534"/>
    <lineage>
        <taxon>Bacteria</taxon>
        <taxon>Pseudomonadati</taxon>
        <taxon>Pseudomonadota</taxon>
        <taxon>Alphaproteobacteria</taxon>
        <taxon>Hyphomicrobiales</taxon>
        <taxon>Stappiaceae</taxon>
        <taxon>Pseudovibrio</taxon>
    </lineage>
</organism>
<sequence>MKKNTLTLAIPVFNEAESLEIFHQRLGKVAEQLIDQFGLTIEILYIDDGSSDGSAEIMNHFSSGRYSIKTICFSRNFGKEAALVAATECCQKGAIVFLDSDGQHPPEILPEFVRRWKEEGNDVVYAVHHKRQDHPIKQRMVGLFYRFINAGSSIEIPPNAADYKLLSPRALEALKACQERIRFFKGLSTWIGFKQSAIEYEPEERISGTTKWNMLGLLNLSSEGVISFSTAPLRATILLGVGIAIPAMLYGFWILFSSLLLGNDVSVYAALFTVTVFMGGLQLMLLGLVGEYVGHMMRELKQRPIYIIAEEHSQKAKTSEASDAFGG</sequence>
<dbReference type="EMBL" id="BMXE01000001">
    <property type="protein sequence ID" value="GHB20184.1"/>
    <property type="molecule type" value="Genomic_DNA"/>
</dbReference>
<keyword evidence="2" id="KW-0328">Glycosyltransferase</keyword>
<dbReference type="InterPro" id="IPR001173">
    <property type="entry name" value="Glyco_trans_2-like"/>
</dbReference>
<keyword evidence="5 7" id="KW-1133">Transmembrane helix</keyword>
<evidence type="ECO:0000256" key="1">
    <source>
        <dbReference type="ARBA" id="ARBA00004141"/>
    </source>
</evidence>
<dbReference type="Proteomes" id="UP000637980">
    <property type="component" value="Unassembled WGS sequence"/>
</dbReference>
<evidence type="ECO:0000256" key="2">
    <source>
        <dbReference type="ARBA" id="ARBA00022676"/>
    </source>
</evidence>
<protein>
    <submittedName>
        <fullName evidence="9">Bactoprenol glucosyl transferase</fullName>
    </submittedName>
</protein>
<feature type="transmembrane region" description="Helical" evidence="7">
    <location>
        <begin position="237"/>
        <end position="261"/>
    </location>
</feature>
<dbReference type="SUPFAM" id="SSF53448">
    <property type="entry name" value="Nucleotide-diphospho-sugar transferases"/>
    <property type="match status" value="1"/>
</dbReference>
<feature type="domain" description="Glycosyltransferase 2-like" evidence="8">
    <location>
        <begin position="8"/>
        <end position="142"/>
    </location>
</feature>
<evidence type="ECO:0000256" key="7">
    <source>
        <dbReference type="SAM" id="Phobius"/>
    </source>
</evidence>
<dbReference type="GO" id="GO:0016740">
    <property type="term" value="F:transferase activity"/>
    <property type="evidence" value="ECO:0007669"/>
    <property type="project" value="UniProtKB-KW"/>
</dbReference>
<gene>
    <name evidence="9" type="ORF">GCM10007094_05170</name>
</gene>
<evidence type="ECO:0000256" key="3">
    <source>
        <dbReference type="ARBA" id="ARBA00022679"/>
    </source>
</evidence>
<dbReference type="PANTHER" id="PTHR48090:SF1">
    <property type="entry name" value="PROPHAGE BACTOPRENOL GLUCOSYL TRANSFERASE HOMOLOG"/>
    <property type="match status" value="1"/>
</dbReference>
<dbReference type="Pfam" id="PF00535">
    <property type="entry name" value="Glycos_transf_2"/>
    <property type="match status" value="1"/>
</dbReference>
<comment type="subcellular location">
    <subcellularLocation>
        <location evidence="1">Membrane</location>
        <topology evidence="1">Multi-pass membrane protein</topology>
    </subcellularLocation>
</comment>
<accession>A0ABQ3E3Q8</accession>
<evidence type="ECO:0000259" key="8">
    <source>
        <dbReference type="Pfam" id="PF00535"/>
    </source>
</evidence>
<reference evidence="10" key="1">
    <citation type="journal article" date="2019" name="Int. J. Syst. Evol. Microbiol.">
        <title>The Global Catalogue of Microorganisms (GCM) 10K type strain sequencing project: providing services to taxonomists for standard genome sequencing and annotation.</title>
        <authorList>
            <consortium name="The Broad Institute Genomics Platform"/>
            <consortium name="The Broad Institute Genome Sequencing Center for Infectious Disease"/>
            <person name="Wu L."/>
            <person name="Ma J."/>
        </authorList>
    </citation>
    <scope>NUCLEOTIDE SEQUENCE [LARGE SCALE GENOMIC DNA]</scope>
    <source>
        <strain evidence="10">KCTC 12861</strain>
    </source>
</reference>
<evidence type="ECO:0000313" key="10">
    <source>
        <dbReference type="Proteomes" id="UP000637980"/>
    </source>
</evidence>
<dbReference type="RefSeq" id="WP_189435094.1">
    <property type="nucleotide sequence ID" value="NZ_BMXE01000001.1"/>
</dbReference>
<keyword evidence="6 7" id="KW-0472">Membrane</keyword>
<comment type="caution">
    <text evidence="9">The sequence shown here is derived from an EMBL/GenBank/DDBJ whole genome shotgun (WGS) entry which is preliminary data.</text>
</comment>
<keyword evidence="3 9" id="KW-0808">Transferase</keyword>
<keyword evidence="10" id="KW-1185">Reference proteome</keyword>
<feature type="transmembrane region" description="Helical" evidence="7">
    <location>
        <begin position="267"/>
        <end position="293"/>
    </location>
</feature>
<name>A0ABQ3E3Q8_9HYPH</name>